<name>A0ABR2C3S0_9ROSI</name>
<sequence>MIWRLRLGGCILAVNLSLCLVVVVAAAASPITHPSEVGALRAVKKQLIDLKTISKIRAKGILAHSTTLEWKQIIRFRRCGVVRMVSFYM</sequence>
<evidence type="ECO:0000313" key="1">
    <source>
        <dbReference type="EMBL" id="KAK8513923.1"/>
    </source>
</evidence>
<proteinExistence type="predicted"/>
<dbReference type="Proteomes" id="UP001472677">
    <property type="component" value="Unassembled WGS sequence"/>
</dbReference>
<accession>A0ABR2C3S0</accession>
<keyword evidence="2" id="KW-1185">Reference proteome</keyword>
<organism evidence="1 2">
    <name type="scientific">Hibiscus sabdariffa</name>
    <name type="common">roselle</name>
    <dbReference type="NCBI Taxonomy" id="183260"/>
    <lineage>
        <taxon>Eukaryota</taxon>
        <taxon>Viridiplantae</taxon>
        <taxon>Streptophyta</taxon>
        <taxon>Embryophyta</taxon>
        <taxon>Tracheophyta</taxon>
        <taxon>Spermatophyta</taxon>
        <taxon>Magnoliopsida</taxon>
        <taxon>eudicotyledons</taxon>
        <taxon>Gunneridae</taxon>
        <taxon>Pentapetalae</taxon>
        <taxon>rosids</taxon>
        <taxon>malvids</taxon>
        <taxon>Malvales</taxon>
        <taxon>Malvaceae</taxon>
        <taxon>Malvoideae</taxon>
        <taxon>Hibiscus</taxon>
    </lineage>
</organism>
<reference evidence="1 2" key="1">
    <citation type="journal article" date="2024" name="G3 (Bethesda)">
        <title>Genome assembly of Hibiscus sabdariffa L. provides insights into metabolisms of medicinal natural products.</title>
        <authorList>
            <person name="Kim T."/>
        </authorList>
    </citation>
    <scope>NUCLEOTIDE SEQUENCE [LARGE SCALE GENOMIC DNA]</scope>
    <source>
        <strain evidence="1">TK-2024</strain>
        <tissue evidence="1">Old leaves</tissue>
    </source>
</reference>
<comment type="caution">
    <text evidence="1">The sequence shown here is derived from an EMBL/GenBank/DDBJ whole genome shotgun (WGS) entry which is preliminary data.</text>
</comment>
<dbReference type="EMBL" id="JBBPBM010000068">
    <property type="protein sequence ID" value="KAK8513923.1"/>
    <property type="molecule type" value="Genomic_DNA"/>
</dbReference>
<protein>
    <submittedName>
        <fullName evidence="1">Uncharacterized protein</fullName>
    </submittedName>
</protein>
<evidence type="ECO:0000313" key="2">
    <source>
        <dbReference type="Proteomes" id="UP001472677"/>
    </source>
</evidence>
<gene>
    <name evidence="1" type="ORF">V6N12_037291</name>
</gene>